<reference evidence="2" key="1">
    <citation type="submission" date="2017-03" db="EMBL/GenBank/DDBJ databases">
        <authorList>
            <person name="Herbold C."/>
        </authorList>
    </citation>
    <scope>NUCLEOTIDE SEQUENCE [LARGE SCALE GENOMIC DNA]</scope>
</reference>
<evidence type="ECO:0000313" key="2">
    <source>
        <dbReference type="Proteomes" id="UP000230607"/>
    </source>
</evidence>
<sequence>MMPKQTIKRILNAYGKAINEIHSQGMTLDDYDEKEIIDMVQDILNHPHQHRSES</sequence>
<name>A0A2H1FIM7_9ARCH</name>
<protein>
    <submittedName>
        <fullName evidence="1">Uncharacterized protein</fullName>
    </submittedName>
</protein>
<accession>A0A2H1FIM7</accession>
<gene>
    <name evidence="1" type="ORF">NCS_30459</name>
</gene>
<dbReference type="Proteomes" id="UP000230607">
    <property type="component" value="Chromosome 1"/>
</dbReference>
<organism evidence="1 2">
    <name type="scientific">Candidatus Nitrosotalea okcheonensis</name>
    <dbReference type="NCBI Taxonomy" id="1903276"/>
    <lineage>
        <taxon>Archaea</taxon>
        <taxon>Nitrososphaerota</taxon>
        <taxon>Nitrososphaeria</taxon>
        <taxon>Nitrosotaleales</taxon>
        <taxon>Nitrosotaleaceae</taxon>
        <taxon>Nitrosotalea</taxon>
    </lineage>
</organism>
<dbReference type="EMBL" id="LT841358">
    <property type="protein sequence ID" value="SMH72619.1"/>
    <property type="molecule type" value="Genomic_DNA"/>
</dbReference>
<dbReference type="RefSeq" id="WP_157928356.1">
    <property type="nucleotide sequence ID" value="NZ_LT841358.1"/>
</dbReference>
<evidence type="ECO:0000313" key="1">
    <source>
        <dbReference type="EMBL" id="SMH72619.1"/>
    </source>
</evidence>
<proteinExistence type="predicted"/>
<keyword evidence="2" id="KW-1185">Reference proteome</keyword>
<dbReference type="AlphaFoldDB" id="A0A2H1FIM7"/>